<dbReference type="NCBIfam" id="TIGR01870">
    <property type="entry name" value="cas_TM1810_Csm2"/>
    <property type="match status" value="1"/>
</dbReference>
<protein>
    <recommendedName>
        <fullName evidence="3">CRISPR system Cms protein Csm2</fullName>
    </recommendedName>
    <alternativeName>
        <fullName evidence="6">CRISPR type III A-associated protein Csm2</fullName>
    </alternativeName>
</protein>
<dbReference type="OrthoDB" id="964629at2"/>
<comment type="similarity">
    <text evidence="2">Belongs to the CRISPR-associated Csm2 family.</text>
</comment>
<dbReference type="GO" id="GO:0051607">
    <property type="term" value="P:defense response to virus"/>
    <property type="evidence" value="ECO:0007669"/>
    <property type="project" value="UniProtKB-KW"/>
</dbReference>
<evidence type="ECO:0000313" key="7">
    <source>
        <dbReference type="EMBL" id="ACY49692.1"/>
    </source>
</evidence>
<dbReference type="RefSeq" id="WP_012845302.1">
    <property type="nucleotide sequence ID" value="NC_013502.1"/>
</dbReference>
<keyword evidence="8" id="KW-1185">Reference proteome</keyword>
<dbReference type="KEGG" id="rmr:Rmar_2825"/>
<dbReference type="AlphaFoldDB" id="D0MKM8"/>
<gene>
    <name evidence="7" type="ordered locus">Rmar_2825</name>
</gene>
<comment type="function">
    <text evidence="1">This subunit may be involved in monitoring complementarity of crRNA and target RNA.</text>
</comment>
<dbReference type="GO" id="GO:0003723">
    <property type="term" value="F:RNA binding"/>
    <property type="evidence" value="ECO:0007669"/>
    <property type="project" value="UniProtKB-KW"/>
</dbReference>
<evidence type="ECO:0000256" key="4">
    <source>
        <dbReference type="ARBA" id="ARBA00022884"/>
    </source>
</evidence>
<dbReference type="EMBL" id="CP001808">
    <property type="protein sequence ID" value="ACY49692.1"/>
    <property type="molecule type" value="Genomic_DNA"/>
</dbReference>
<accession>D0MKM8</accession>
<keyword evidence="7" id="KW-0614">Plasmid</keyword>
<dbReference type="HOGENOM" id="CLU_131491_1_0_10"/>
<reference evidence="7 8" key="1">
    <citation type="journal article" date="2009" name="Stand. Genomic Sci.">
        <title>Complete genome sequence of Rhodothermus marinus type strain (R-10).</title>
        <authorList>
            <person name="Nolan M."/>
            <person name="Tindall B.J."/>
            <person name="Pomrenke H."/>
            <person name="Lapidus A."/>
            <person name="Copeland A."/>
            <person name="Glavina Del Rio T."/>
            <person name="Lucas S."/>
            <person name="Chen F."/>
            <person name="Tice H."/>
            <person name="Cheng J.F."/>
            <person name="Saunders E."/>
            <person name="Han C."/>
            <person name="Bruce D."/>
            <person name="Goodwin L."/>
            <person name="Chain P."/>
            <person name="Pitluck S."/>
            <person name="Ovchinikova G."/>
            <person name="Pati A."/>
            <person name="Ivanova N."/>
            <person name="Mavromatis K."/>
            <person name="Chen A."/>
            <person name="Palaniappan K."/>
            <person name="Land M."/>
            <person name="Hauser L."/>
            <person name="Chang Y.J."/>
            <person name="Jeffries C.D."/>
            <person name="Brettin T."/>
            <person name="Goker M."/>
            <person name="Bristow J."/>
            <person name="Eisen J.A."/>
            <person name="Markowitz V."/>
            <person name="Hugenholtz P."/>
            <person name="Kyrpides N.C."/>
            <person name="Klenk H.P."/>
            <person name="Detter J.C."/>
        </authorList>
    </citation>
    <scope>NUCLEOTIDE SEQUENCE [LARGE SCALE GENOMIC DNA]</scope>
    <source>
        <strain evidence="8">ATCC 43812 / DSM 4252 / R-10</strain>
        <plasmid evidence="7">pRMAR01</plasmid>
    </source>
</reference>
<evidence type="ECO:0000313" key="8">
    <source>
        <dbReference type="Proteomes" id="UP000002221"/>
    </source>
</evidence>
<dbReference type="CDD" id="cd09647">
    <property type="entry name" value="Csm2_III-A"/>
    <property type="match status" value="1"/>
</dbReference>
<evidence type="ECO:0000256" key="3">
    <source>
        <dbReference type="ARBA" id="ARBA00016118"/>
    </source>
</evidence>
<evidence type="ECO:0000256" key="6">
    <source>
        <dbReference type="ARBA" id="ARBA00031723"/>
    </source>
</evidence>
<dbReference type="eggNOG" id="COG1421">
    <property type="taxonomic scope" value="Bacteria"/>
</dbReference>
<evidence type="ECO:0000256" key="1">
    <source>
        <dbReference type="ARBA" id="ARBA00003640"/>
    </source>
</evidence>
<evidence type="ECO:0000256" key="5">
    <source>
        <dbReference type="ARBA" id="ARBA00023118"/>
    </source>
</evidence>
<dbReference type="InterPro" id="IPR010149">
    <property type="entry name" value="CRISPR-assoc_prot_Csm2_III-A"/>
</dbReference>
<geneLocation type="plasmid" evidence="7 8">
    <name>pRMAR01</name>
</geneLocation>
<keyword evidence="4" id="KW-0694">RNA-binding</keyword>
<evidence type="ECO:0000256" key="2">
    <source>
        <dbReference type="ARBA" id="ARBA00006896"/>
    </source>
</evidence>
<proteinExistence type="inferred from homology"/>
<keyword evidence="5" id="KW-0051">Antiviral defense</keyword>
<name>D0MKM8_RHOM4</name>
<organism evidence="7 8">
    <name type="scientific">Rhodothermus marinus (strain ATCC 43812 / DSM 4252 / R-10)</name>
    <name type="common">Rhodothermus obamensis</name>
    <dbReference type="NCBI Taxonomy" id="518766"/>
    <lineage>
        <taxon>Bacteria</taxon>
        <taxon>Pseudomonadati</taxon>
        <taxon>Rhodothermota</taxon>
        <taxon>Rhodothermia</taxon>
        <taxon>Rhodothermales</taxon>
        <taxon>Rhodothermaceae</taxon>
        <taxon>Rhodothermus</taxon>
    </lineage>
</organism>
<dbReference type="Pfam" id="PF03750">
    <property type="entry name" value="Csm2_III-A"/>
    <property type="match status" value="1"/>
</dbReference>
<sequence length="126" mass="14428">MNIPGDLAKLKPEEIDSLANEMGRKYAQNVKTAQVRNVFAHINRMRTRMRRGQGIGPEMRRDLVMLKPRLAYAGGRQKEVRPMSDDLRQAVDAVLNSQNFEQALRNFFDLVEAIVAYHKYHGGTDN</sequence>
<dbReference type="Proteomes" id="UP000002221">
    <property type="component" value="Plasmid pRMAR01"/>
</dbReference>